<organism evidence="1 2">
    <name type="scientific">Dorcoceras hygrometricum</name>
    <dbReference type="NCBI Taxonomy" id="472368"/>
    <lineage>
        <taxon>Eukaryota</taxon>
        <taxon>Viridiplantae</taxon>
        <taxon>Streptophyta</taxon>
        <taxon>Embryophyta</taxon>
        <taxon>Tracheophyta</taxon>
        <taxon>Spermatophyta</taxon>
        <taxon>Magnoliopsida</taxon>
        <taxon>eudicotyledons</taxon>
        <taxon>Gunneridae</taxon>
        <taxon>Pentapetalae</taxon>
        <taxon>asterids</taxon>
        <taxon>lamiids</taxon>
        <taxon>Lamiales</taxon>
        <taxon>Gesneriaceae</taxon>
        <taxon>Didymocarpoideae</taxon>
        <taxon>Trichosporeae</taxon>
        <taxon>Loxocarpinae</taxon>
        <taxon>Dorcoceras</taxon>
    </lineage>
</organism>
<name>A0A2Z7C066_9LAMI</name>
<reference evidence="1 2" key="1">
    <citation type="journal article" date="2015" name="Proc. Natl. Acad. Sci. U.S.A.">
        <title>The resurrection genome of Boea hygrometrica: A blueprint for survival of dehydration.</title>
        <authorList>
            <person name="Xiao L."/>
            <person name="Yang G."/>
            <person name="Zhang L."/>
            <person name="Yang X."/>
            <person name="Zhao S."/>
            <person name="Ji Z."/>
            <person name="Zhou Q."/>
            <person name="Hu M."/>
            <person name="Wang Y."/>
            <person name="Chen M."/>
            <person name="Xu Y."/>
            <person name="Jin H."/>
            <person name="Xiao X."/>
            <person name="Hu G."/>
            <person name="Bao F."/>
            <person name="Hu Y."/>
            <person name="Wan P."/>
            <person name="Li L."/>
            <person name="Deng X."/>
            <person name="Kuang T."/>
            <person name="Xiang C."/>
            <person name="Zhu J.K."/>
            <person name="Oliver M.J."/>
            <person name="He Y."/>
        </authorList>
    </citation>
    <scope>NUCLEOTIDE SEQUENCE [LARGE SCALE GENOMIC DNA]</scope>
    <source>
        <strain evidence="2">cv. XS01</strain>
    </source>
</reference>
<proteinExistence type="predicted"/>
<accession>A0A2Z7C066</accession>
<dbReference type="Proteomes" id="UP000250235">
    <property type="component" value="Unassembled WGS sequence"/>
</dbReference>
<dbReference type="EMBL" id="KV000687">
    <property type="protein sequence ID" value="KZV40054.1"/>
    <property type="molecule type" value="Genomic_DNA"/>
</dbReference>
<keyword evidence="2" id="KW-1185">Reference proteome</keyword>
<sequence length="213" mass="23833">MLPIKMYRWILIDMAILQIPLMILPCTSIQILWESFSKLLANQTRDSRKSGDAHSEVTSKINHVERVFIDSIAAQNEAFRDLAATQKEVKDLKAALSKDFDYKLADIRNDLLEFRVETQEKLASLGAHLAELIAFITKGGDDKKGKAVAAALNRLLMTKIDQVVVEQMTQADMVEALSVEKVVTEVVMVGEEVTVVVLQREHVLTMVVDLVVV</sequence>
<evidence type="ECO:0000313" key="1">
    <source>
        <dbReference type="EMBL" id="KZV40054.1"/>
    </source>
</evidence>
<dbReference type="AlphaFoldDB" id="A0A2Z7C066"/>
<gene>
    <name evidence="1" type="ORF">F511_24720</name>
</gene>
<evidence type="ECO:0000313" key="2">
    <source>
        <dbReference type="Proteomes" id="UP000250235"/>
    </source>
</evidence>
<protein>
    <submittedName>
        <fullName evidence="1">Uncharacterized protein</fullName>
    </submittedName>
</protein>